<dbReference type="PRINTS" id="PR00364">
    <property type="entry name" value="DISEASERSIST"/>
</dbReference>
<keyword evidence="7" id="KW-0677">Repeat</keyword>
<dbReference type="SMART" id="SM00369">
    <property type="entry name" value="LRR_TYP"/>
    <property type="match status" value="11"/>
</dbReference>
<accession>A0AB40CD85</accession>
<dbReference type="SMART" id="SM00365">
    <property type="entry name" value="LRR_SD22"/>
    <property type="match status" value="6"/>
</dbReference>
<keyword evidence="15" id="KW-1185">Reference proteome</keyword>
<name>A0AB40CD85_DIOCR</name>
<evidence type="ECO:0000313" key="16">
    <source>
        <dbReference type="RefSeq" id="XP_039136278.1"/>
    </source>
</evidence>
<gene>
    <name evidence="16" type="primary">LOC120273665</name>
</gene>
<dbReference type="InterPro" id="IPR046956">
    <property type="entry name" value="RLP23-like"/>
</dbReference>
<dbReference type="Gene3D" id="3.40.50.300">
    <property type="entry name" value="P-loop containing nucleotide triphosphate hydrolases"/>
    <property type="match status" value="1"/>
</dbReference>
<comment type="subcellular location">
    <subcellularLocation>
        <location evidence="1">Cell membrane</location>
        <topology evidence="1">Single-pass type I membrane protein</topology>
    </subcellularLocation>
</comment>
<dbReference type="Pfam" id="PF13855">
    <property type="entry name" value="LRR_8"/>
    <property type="match status" value="2"/>
</dbReference>
<evidence type="ECO:0000256" key="1">
    <source>
        <dbReference type="ARBA" id="ARBA00004251"/>
    </source>
</evidence>
<dbReference type="InterPro" id="IPR055414">
    <property type="entry name" value="LRR_R13L4/SHOC2-like"/>
</dbReference>
<dbReference type="GO" id="GO:0005886">
    <property type="term" value="C:plasma membrane"/>
    <property type="evidence" value="ECO:0007669"/>
    <property type="project" value="UniProtKB-SubCell"/>
</dbReference>
<evidence type="ECO:0000256" key="7">
    <source>
        <dbReference type="ARBA" id="ARBA00022737"/>
    </source>
</evidence>
<keyword evidence="10" id="KW-0472">Membrane</keyword>
<dbReference type="Gene3D" id="1.10.8.430">
    <property type="entry name" value="Helical domain of apoptotic protease-activating factors"/>
    <property type="match status" value="1"/>
</dbReference>
<dbReference type="Proteomes" id="UP001515500">
    <property type="component" value="Chromosome 2"/>
</dbReference>
<proteinExistence type="inferred from homology"/>
<keyword evidence="5" id="KW-0812">Transmembrane</keyword>
<evidence type="ECO:0000259" key="13">
    <source>
        <dbReference type="Pfam" id="PF00931"/>
    </source>
</evidence>
<dbReference type="GeneID" id="120273665"/>
<dbReference type="InterPro" id="IPR003591">
    <property type="entry name" value="Leu-rich_rpt_typical-subtyp"/>
</dbReference>
<dbReference type="PROSITE" id="PS51450">
    <property type="entry name" value="LRR"/>
    <property type="match status" value="2"/>
</dbReference>
<evidence type="ECO:0000313" key="15">
    <source>
        <dbReference type="Proteomes" id="UP001515500"/>
    </source>
</evidence>
<dbReference type="FunFam" id="3.40.50.300:FF:001091">
    <property type="entry name" value="Probable disease resistance protein At1g61300"/>
    <property type="match status" value="1"/>
</dbReference>
<evidence type="ECO:0000256" key="8">
    <source>
        <dbReference type="ARBA" id="ARBA00022821"/>
    </source>
</evidence>
<dbReference type="SUPFAM" id="SSF52058">
    <property type="entry name" value="L domain-like"/>
    <property type="match status" value="1"/>
</dbReference>
<dbReference type="Gene3D" id="3.80.10.10">
    <property type="entry name" value="Ribonuclease Inhibitor"/>
    <property type="match status" value="4"/>
</dbReference>
<keyword evidence="11" id="KW-0325">Glycoprotein</keyword>
<dbReference type="FunFam" id="3.80.10.10:FF:000095">
    <property type="entry name" value="LRR receptor-like serine/threonine-protein kinase GSO1"/>
    <property type="match status" value="1"/>
</dbReference>
<dbReference type="Pfam" id="PF23598">
    <property type="entry name" value="LRR_14"/>
    <property type="match status" value="1"/>
</dbReference>
<feature type="chain" id="PRO_5044330325" evidence="12">
    <location>
        <begin position="17"/>
        <end position="1079"/>
    </location>
</feature>
<keyword evidence="4" id="KW-0433">Leucine-rich repeat</keyword>
<evidence type="ECO:0000256" key="12">
    <source>
        <dbReference type="SAM" id="SignalP"/>
    </source>
</evidence>
<organism evidence="15 16">
    <name type="scientific">Dioscorea cayennensis subsp. rotundata</name>
    <name type="common">White Guinea yam</name>
    <name type="synonym">Dioscorea rotundata</name>
    <dbReference type="NCBI Taxonomy" id="55577"/>
    <lineage>
        <taxon>Eukaryota</taxon>
        <taxon>Viridiplantae</taxon>
        <taxon>Streptophyta</taxon>
        <taxon>Embryophyta</taxon>
        <taxon>Tracheophyta</taxon>
        <taxon>Spermatophyta</taxon>
        <taxon>Magnoliopsida</taxon>
        <taxon>Liliopsida</taxon>
        <taxon>Dioscoreales</taxon>
        <taxon>Dioscoreaceae</taxon>
        <taxon>Dioscorea</taxon>
    </lineage>
</organism>
<dbReference type="InterPro" id="IPR042197">
    <property type="entry name" value="Apaf_helical"/>
</dbReference>
<dbReference type="InterPro" id="IPR027417">
    <property type="entry name" value="P-loop_NTPase"/>
</dbReference>
<evidence type="ECO:0000259" key="14">
    <source>
        <dbReference type="Pfam" id="PF23598"/>
    </source>
</evidence>
<dbReference type="InterPro" id="IPR036388">
    <property type="entry name" value="WH-like_DNA-bd_sf"/>
</dbReference>
<keyword evidence="8" id="KW-0611">Plant defense</keyword>
<feature type="domain" description="Disease resistance R13L4/SHOC-2-like LRR" evidence="14">
    <location>
        <begin position="299"/>
        <end position="396"/>
    </location>
</feature>
<sequence>MACLSLFVFLASLVFSAFPPCYVHGIISCIETEKIALLSQSGALIIATTKACSLLGWPWYCKWQGVSCNHESRHVIKLDLRQHPPNYISDYHGMPPSKLNSSLIQLHHLKHLDLSMNNFNDSPIPDFIGSFAKLEYLNLSNAGFSGAIPHTFGNLSCLRYLDLSSNYDLQTNDLHWLSGMTSLYYLDLSGGNLSKVHGWLHDINSGGIYATTDLPHYLNFTSLRVLDLSHNNGLNITLPQWLFNLTSLVYLDLFHCALYGKLLVTIGNLRRLRVLNLSGNHFDGVIPESLGNLGSLERLDLSDNELNGSIPESLSNLTNLVYFDLSNNKFGKLPESIGRLQKLVEFHLSNNQIQGLMPASIGDLRNLQYLDLSQNMISGAIPESFGNLTLLQHFDGAVNNLRAIPESFGNLVHLQILRLFQNMIAGELPGSMGKLTSLTVLDLSMNNISGILPKSMGNLCKLQELDLSSNLIKGTIDDLVNCLSNCPENYIRNSSSVSEDTDGIWYLNLANNRFNGRVPESIGRISSVFPAWLKTQSSGVSFVYQEAEISAMSQHGFGIYHPMVWFVFIFDELISRHKVHVDVQGIKTKLQELSRSREVYGISNIGETIGTTSQSRNQNVIPILPQLSDDIDMVGFDDEKKNILQELVDINNTNRSVISIVGIGGLGKTTLAKTVYNDHQVRRSFDIFAWAIISQQYTILEILKGILSEKSETSPEDTIQTLSVKVIEKLKKGKYLVVLDDVWKADVWNELIKVFPDDNNGSRVIITTRFANVAKIANPTFKVHELRCLDEKESQELILRKVFPRQDIETCCPINLVEYAHQLVERCGGLPLAVVVLGGLVSTKPQTKDAWKKVIENMKGLFVEGGEKCLEILSLSYSDLPYYLKLCFLYFGCFKEDEEIPTKTIIRLWSCRRFSYHGMSVLVSHLQANPPNMGNNVPKNWVALPPYLYKEPLKMKIPSDNIITIFSPINTASRNCIQEFQDPMATLEKLPCLKYLKLCKSYRGKQMICSANKFQLLSLEIEYLKKPEEWKMRRRQCHVSSLLQIDRCYSLKMIPKGLKNVPLDQLKLGGMSRYELRNR</sequence>
<dbReference type="InterPro" id="IPR001611">
    <property type="entry name" value="Leu-rich_rpt"/>
</dbReference>
<comment type="similarity">
    <text evidence="2">Belongs to the RLP family.</text>
</comment>
<evidence type="ECO:0000256" key="11">
    <source>
        <dbReference type="ARBA" id="ARBA00023180"/>
    </source>
</evidence>
<dbReference type="AlphaFoldDB" id="A0AB40CD85"/>
<evidence type="ECO:0000256" key="10">
    <source>
        <dbReference type="ARBA" id="ARBA00023136"/>
    </source>
</evidence>
<dbReference type="PRINTS" id="PR00019">
    <property type="entry name" value="LEURICHRPT"/>
</dbReference>
<dbReference type="Pfam" id="PF00560">
    <property type="entry name" value="LRR_1"/>
    <property type="match status" value="1"/>
</dbReference>
<dbReference type="PANTHER" id="PTHR48063:SF112">
    <property type="entry name" value="RECEPTOR LIKE PROTEIN 30-LIKE"/>
    <property type="match status" value="1"/>
</dbReference>
<evidence type="ECO:0000256" key="2">
    <source>
        <dbReference type="ARBA" id="ARBA00009592"/>
    </source>
</evidence>
<evidence type="ECO:0000256" key="9">
    <source>
        <dbReference type="ARBA" id="ARBA00022989"/>
    </source>
</evidence>
<protein>
    <submittedName>
        <fullName evidence="16">Uncharacterized protein LOC120273665</fullName>
    </submittedName>
</protein>
<dbReference type="RefSeq" id="XP_039136278.1">
    <property type="nucleotide sequence ID" value="XM_039280344.1"/>
</dbReference>
<dbReference type="InterPro" id="IPR032675">
    <property type="entry name" value="LRR_dom_sf"/>
</dbReference>
<dbReference type="Gene3D" id="1.10.10.10">
    <property type="entry name" value="Winged helix-like DNA-binding domain superfamily/Winged helix DNA-binding domain"/>
    <property type="match status" value="1"/>
</dbReference>
<dbReference type="GO" id="GO:0006952">
    <property type="term" value="P:defense response"/>
    <property type="evidence" value="ECO:0007669"/>
    <property type="project" value="UniProtKB-KW"/>
</dbReference>
<dbReference type="SUPFAM" id="SSF52047">
    <property type="entry name" value="RNI-like"/>
    <property type="match status" value="1"/>
</dbReference>
<keyword evidence="3" id="KW-1003">Cell membrane</keyword>
<keyword evidence="9" id="KW-1133">Transmembrane helix</keyword>
<dbReference type="GO" id="GO:0043531">
    <property type="term" value="F:ADP binding"/>
    <property type="evidence" value="ECO:0007669"/>
    <property type="project" value="InterPro"/>
</dbReference>
<dbReference type="PANTHER" id="PTHR48063">
    <property type="entry name" value="LRR RECEPTOR-LIKE KINASE"/>
    <property type="match status" value="1"/>
</dbReference>
<feature type="signal peptide" evidence="12">
    <location>
        <begin position="1"/>
        <end position="16"/>
    </location>
</feature>
<evidence type="ECO:0000256" key="6">
    <source>
        <dbReference type="ARBA" id="ARBA00022729"/>
    </source>
</evidence>
<evidence type="ECO:0000256" key="5">
    <source>
        <dbReference type="ARBA" id="ARBA00022692"/>
    </source>
</evidence>
<reference evidence="16" key="1">
    <citation type="submission" date="2025-08" db="UniProtKB">
        <authorList>
            <consortium name="RefSeq"/>
        </authorList>
    </citation>
    <scope>IDENTIFICATION</scope>
</reference>
<feature type="domain" description="NB-ARC" evidence="13">
    <location>
        <begin position="637"/>
        <end position="806"/>
    </location>
</feature>
<dbReference type="FunFam" id="3.80.10.10:FF:000041">
    <property type="entry name" value="LRR receptor-like serine/threonine-protein kinase ERECTA"/>
    <property type="match status" value="1"/>
</dbReference>
<evidence type="ECO:0000256" key="3">
    <source>
        <dbReference type="ARBA" id="ARBA00022475"/>
    </source>
</evidence>
<dbReference type="Pfam" id="PF00931">
    <property type="entry name" value="NB-ARC"/>
    <property type="match status" value="1"/>
</dbReference>
<dbReference type="SUPFAM" id="SSF52540">
    <property type="entry name" value="P-loop containing nucleoside triphosphate hydrolases"/>
    <property type="match status" value="1"/>
</dbReference>
<evidence type="ECO:0000256" key="4">
    <source>
        <dbReference type="ARBA" id="ARBA00022614"/>
    </source>
</evidence>
<dbReference type="Pfam" id="PF13516">
    <property type="entry name" value="LRR_6"/>
    <property type="match status" value="1"/>
</dbReference>
<dbReference type="InterPro" id="IPR002182">
    <property type="entry name" value="NB-ARC"/>
</dbReference>
<keyword evidence="6 12" id="KW-0732">Signal</keyword>